<keyword evidence="1" id="KW-0812">Transmembrane</keyword>
<reference evidence="2 3" key="1">
    <citation type="submission" date="2020-08" db="EMBL/GenBank/DDBJ databases">
        <title>Genomic Encyclopedia of Type Strains, Phase IV (KMG-IV): sequencing the most valuable type-strain genomes for metagenomic binning, comparative biology and taxonomic classification.</title>
        <authorList>
            <person name="Goeker M."/>
        </authorList>
    </citation>
    <scope>NUCLEOTIDE SEQUENCE [LARGE SCALE GENOMIC DNA]</scope>
    <source>
        <strain evidence="2 3">DSM 28538</strain>
    </source>
</reference>
<organism evidence="2 3">
    <name type="scientific">Bartonella callosciuri</name>
    <dbReference type="NCBI Taxonomy" id="686223"/>
    <lineage>
        <taxon>Bacteria</taxon>
        <taxon>Pseudomonadati</taxon>
        <taxon>Pseudomonadota</taxon>
        <taxon>Alphaproteobacteria</taxon>
        <taxon>Hyphomicrobiales</taxon>
        <taxon>Bartonellaceae</taxon>
        <taxon>Bartonella</taxon>
    </lineage>
</organism>
<keyword evidence="3" id="KW-1185">Reference proteome</keyword>
<keyword evidence="1" id="KW-0472">Membrane</keyword>
<dbReference type="AlphaFoldDB" id="A0A840NMU7"/>
<dbReference type="RefSeq" id="WP_281380850.1">
    <property type="nucleotide sequence ID" value="NZ_JACHIM010000001.1"/>
</dbReference>
<evidence type="ECO:0000256" key="1">
    <source>
        <dbReference type="SAM" id="Phobius"/>
    </source>
</evidence>
<feature type="transmembrane region" description="Helical" evidence="1">
    <location>
        <begin position="5"/>
        <end position="21"/>
    </location>
</feature>
<dbReference type="EMBL" id="JACHIM010000001">
    <property type="protein sequence ID" value="MBB5073200.1"/>
    <property type="molecule type" value="Genomic_DNA"/>
</dbReference>
<accession>A0A840NMU7</accession>
<protein>
    <submittedName>
        <fullName evidence="2">Uncharacterized protein</fullName>
    </submittedName>
</protein>
<keyword evidence="1" id="KW-1133">Transmembrane helix</keyword>
<evidence type="ECO:0000313" key="3">
    <source>
        <dbReference type="Proteomes" id="UP000561417"/>
    </source>
</evidence>
<name>A0A840NMU7_9HYPH</name>
<evidence type="ECO:0000313" key="2">
    <source>
        <dbReference type="EMBL" id="MBB5073200.1"/>
    </source>
</evidence>
<sequence length="44" mass="5212">MFYRVFRIVPIIMVAFILLYFSKRWSNWRIAVVGVLFTSVAMLG</sequence>
<proteinExistence type="predicted"/>
<dbReference type="Proteomes" id="UP000561417">
    <property type="component" value="Unassembled WGS sequence"/>
</dbReference>
<comment type="caution">
    <text evidence="2">The sequence shown here is derived from an EMBL/GenBank/DDBJ whole genome shotgun (WGS) entry which is preliminary data.</text>
</comment>
<gene>
    <name evidence="2" type="ORF">HNQ69_000304</name>
</gene>